<dbReference type="SMART" id="SM00065">
    <property type="entry name" value="GAF"/>
    <property type="match status" value="1"/>
</dbReference>
<dbReference type="InterPro" id="IPR005467">
    <property type="entry name" value="His_kinase_dom"/>
</dbReference>
<sequence length="404" mass="45570">MSMLAFFNDQNEEARLEALKSYDILDTAEEKDFDELTALASAICQTPIAFISLIDDRRQWFKSSKGIAEKETPIEQSFCAHTITSDNDIVIVEDASKDERFAANSMIQAENGITFYAGIPLINKDGFVLGSFCVIDQNKRHLTEEQTNALKIIAKQVVDKLELRRSAIELVKIHQELIDSNLFIQRFVSMAAHDIKNPMSSILLTAQLLKARLEKLQDKSCEDLIDRNINATKRLITMLDGMLAYSKSPGLLSTQKHPVNFLAFLKDVISTINIPDNFSIILPIENETLNISTIALQQILINLLTNAIRYNDKDRGLIQIRFRQDARHYFFEVEDNGVGIAKEYHEQIFSSNFTLHITDRENKKGTGIGLATVKELIRALKGTITVQSAIGNGTIFRFNLPITD</sequence>
<dbReference type="InterPro" id="IPR036890">
    <property type="entry name" value="HATPase_C_sf"/>
</dbReference>
<evidence type="ECO:0000313" key="5">
    <source>
        <dbReference type="EMBL" id="QKJ30283.1"/>
    </source>
</evidence>
<dbReference type="RefSeq" id="WP_173414970.1">
    <property type="nucleotide sequence ID" value="NZ_CP054139.1"/>
</dbReference>
<dbReference type="Pfam" id="PF00512">
    <property type="entry name" value="HisKA"/>
    <property type="match status" value="1"/>
</dbReference>
<evidence type="ECO:0000256" key="3">
    <source>
        <dbReference type="ARBA" id="ARBA00022553"/>
    </source>
</evidence>
<dbReference type="KEGG" id="mmab:HQ865_11080"/>
<accession>A0A7D4PUE4</accession>
<keyword evidence="3" id="KW-0597">Phosphoprotein</keyword>
<gene>
    <name evidence="5" type="ORF">HQ865_11080</name>
</gene>
<dbReference type="EC" id="2.7.13.3" evidence="2"/>
<dbReference type="InterPro" id="IPR003018">
    <property type="entry name" value="GAF"/>
</dbReference>
<dbReference type="PANTHER" id="PTHR43102">
    <property type="entry name" value="SLR1143 PROTEIN"/>
    <property type="match status" value="1"/>
</dbReference>
<dbReference type="PRINTS" id="PR00344">
    <property type="entry name" value="BCTRLSENSOR"/>
</dbReference>
<dbReference type="SUPFAM" id="SSF55781">
    <property type="entry name" value="GAF domain-like"/>
    <property type="match status" value="1"/>
</dbReference>
<dbReference type="CDD" id="cd00082">
    <property type="entry name" value="HisKA"/>
    <property type="match status" value="1"/>
</dbReference>
<dbReference type="InterPro" id="IPR003661">
    <property type="entry name" value="HisK_dim/P_dom"/>
</dbReference>
<dbReference type="Proteomes" id="UP000505355">
    <property type="component" value="Chromosome"/>
</dbReference>
<comment type="catalytic activity">
    <reaction evidence="1">
        <text>ATP + protein L-histidine = ADP + protein N-phospho-L-histidine.</text>
        <dbReference type="EC" id="2.7.13.3"/>
    </reaction>
</comment>
<proteinExistence type="predicted"/>
<dbReference type="InterPro" id="IPR036097">
    <property type="entry name" value="HisK_dim/P_sf"/>
</dbReference>
<name>A0A7D4PUE4_9SPHI</name>
<dbReference type="Gene3D" id="3.30.565.10">
    <property type="entry name" value="Histidine kinase-like ATPase, C-terminal domain"/>
    <property type="match status" value="1"/>
</dbReference>
<dbReference type="SUPFAM" id="SSF55874">
    <property type="entry name" value="ATPase domain of HSP90 chaperone/DNA topoisomerase II/histidine kinase"/>
    <property type="match status" value="1"/>
</dbReference>
<dbReference type="EMBL" id="CP054139">
    <property type="protein sequence ID" value="QKJ30283.1"/>
    <property type="molecule type" value="Genomic_DNA"/>
</dbReference>
<dbReference type="Gene3D" id="3.30.450.40">
    <property type="match status" value="1"/>
</dbReference>
<dbReference type="Pfam" id="PF02518">
    <property type="entry name" value="HATPase_c"/>
    <property type="match status" value="1"/>
</dbReference>
<dbReference type="InterPro" id="IPR003594">
    <property type="entry name" value="HATPase_dom"/>
</dbReference>
<keyword evidence="5" id="KW-0418">Kinase</keyword>
<dbReference type="PANTHER" id="PTHR43102:SF2">
    <property type="entry name" value="GAF DOMAIN-CONTAINING PROTEIN"/>
    <property type="match status" value="1"/>
</dbReference>
<dbReference type="GO" id="GO:0000155">
    <property type="term" value="F:phosphorelay sensor kinase activity"/>
    <property type="evidence" value="ECO:0007669"/>
    <property type="project" value="InterPro"/>
</dbReference>
<dbReference type="Gene3D" id="1.10.287.130">
    <property type="match status" value="1"/>
</dbReference>
<protein>
    <recommendedName>
        <fullName evidence="2">histidine kinase</fullName>
        <ecNumber evidence="2">2.7.13.3</ecNumber>
    </recommendedName>
</protein>
<feature type="domain" description="Histidine kinase" evidence="4">
    <location>
        <begin position="190"/>
        <end position="404"/>
    </location>
</feature>
<dbReference type="InterPro" id="IPR004358">
    <property type="entry name" value="Sig_transdc_His_kin-like_C"/>
</dbReference>
<evidence type="ECO:0000256" key="1">
    <source>
        <dbReference type="ARBA" id="ARBA00000085"/>
    </source>
</evidence>
<dbReference type="SMART" id="SM00388">
    <property type="entry name" value="HisKA"/>
    <property type="match status" value="1"/>
</dbReference>
<dbReference type="SMART" id="SM00387">
    <property type="entry name" value="HATPase_c"/>
    <property type="match status" value="1"/>
</dbReference>
<dbReference type="Pfam" id="PF01590">
    <property type="entry name" value="GAF"/>
    <property type="match status" value="1"/>
</dbReference>
<dbReference type="SUPFAM" id="SSF47384">
    <property type="entry name" value="Homodimeric domain of signal transducing histidine kinase"/>
    <property type="match status" value="1"/>
</dbReference>
<organism evidence="5 6">
    <name type="scientific">Mucilaginibacter mali</name>
    <dbReference type="NCBI Taxonomy" id="2740462"/>
    <lineage>
        <taxon>Bacteria</taxon>
        <taxon>Pseudomonadati</taxon>
        <taxon>Bacteroidota</taxon>
        <taxon>Sphingobacteriia</taxon>
        <taxon>Sphingobacteriales</taxon>
        <taxon>Sphingobacteriaceae</taxon>
        <taxon>Mucilaginibacter</taxon>
    </lineage>
</organism>
<evidence type="ECO:0000259" key="4">
    <source>
        <dbReference type="PROSITE" id="PS50109"/>
    </source>
</evidence>
<dbReference type="PROSITE" id="PS50109">
    <property type="entry name" value="HIS_KIN"/>
    <property type="match status" value="1"/>
</dbReference>
<dbReference type="AlphaFoldDB" id="A0A7D4PUE4"/>
<dbReference type="InterPro" id="IPR029016">
    <property type="entry name" value="GAF-like_dom_sf"/>
</dbReference>
<evidence type="ECO:0000313" key="6">
    <source>
        <dbReference type="Proteomes" id="UP000505355"/>
    </source>
</evidence>
<keyword evidence="5" id="KW-0808">Transferase</keyword>
<keyword evidence="6" id="KW-1185">Reference proteome</keyword>
<reference evidence="5 6" key="1">
    <citation type="submission" date="2020-05" db="EMBL/GenBank/DDBJ databases">
        <title>Mucilaginibacter mali sp. nov.</title>
        <authorList>
            <person name="Kim H.S."/>
            <person name="Lee K.C."/>
            <person name="Suh M.K."/>
            <person name="Kim J.-S."/>
            <person name="Han K.-I."/>
            <person name="Eom M.K."/>
            <person name="Shin Y.K."/>
            <person name="Lee J.-S."/>
        </authorList>
    </citation>
    <scope>NUCLEOTIDE SEQUENCE [LARGE SCALE GENOMIC DNA]</scope>
    <source>
        <strain evidence="5 6">G2-14</strain>
    </source>
</reference>
<evidence type="ECO:0000256" key="2">
    <source>
        <dbReference type="ARBA" id="ARBA00012438"/>
    </source>
</evidence>